<evidence type="ECO:0000256" key="1">
    <source>
        <dbReference type="ARBA" id="ARBA00006738"/>
    </source>
</evidence>
<accession>A0ABW2Y9R5</accession>
<proteinExistence type="inferred from homology"/>
<evidence type="ECO:0000313" key="4">
    <source>
        <dbReference type="Proteomes" id="UP001597036"/>
    </source>
</evidence>
<dbReference type="Pfam" id="PF02021">
    <property type="entry name" value="UPF0102"/>
    <property type="match status" value="1"/>
</dbReference>
<reference evidence="4" key="1">
    <citation type="journal article" date="2019" name="Int. J. Syst. Evol. Microbiol.">
        <title>The Global Catalogue of Microorganisms (GCM) 10K type strain sequencing project: providing services to taxonomists for standard genome sequencing and annotation.</title>
        <authorList>
            <consortium name="The Broad Institute Genomics Platform"/>
            <consortium name="The Broad Institute Genome Sequencing Center for Infectious Disease"/>
            <person name="Wu L."/>
            <person name="Ma J."/>
        </authorList>
    </citation>
    <scope>NUCLEOTIDE SEQUENCE [LARGE SCALE GENOMIC DNA]</scope>
    <source>
        <strain evidence="4">CCM 8604</strain>
    </source>
</reference>
<evidence type="ECO:0000256" key="2">
    <source>
        <dbReference type="HAMAP-Rule" id="MF_00048"/>
    </source>
</evidence>
<dbReference type="NCBIfam" id="NF009154">
    <property type="entry name" value="PRK12497.3-3"/>
    <property type="match status" value="1"/>
</dbReference>
<organism evidence="3 4">
    <name type="scientific">Alloscardovia venturai</name>
    <dbReference type="NCBI Taxonomy" id="1769421"/>
    <lineage>
        <taxon>Bacteria</taxon>
        <taxon>Bacillati</taxon>
        <taxon>Actinomycetota</taxon>
        <taxon>Actinomycetes</taxon>
        <taxon>Bifidobacteriales</taxon>
        <taxon>Bifidobacteriaceae</taxon>
        <taxon>Alloscardovia</taxon>
    </lineage>
</organism>
<dbReference type="InterPro" id="IPR011335">
    <property type="entry name" value="Restrct_endonuc-II-like"/>
</dbReference>
<comment type="similarity">
    <text evidence="1 2">Belongs to the UPF0102 family.</text>
</comment>
<keyword evidence="4" id="KW-1185">Reference proteome</keyword>
<dbReference type="PANTHER" id="PTHR34039:SF1">
    <property type="entry name" value="UPF0102 PROTEIN YRAN"/>
    <property type="match status" value="1"/>
</dbReference>
<dbReference type="NCBIfam" id="TIGR00252">
    <property type="entry name" value="YraN family protein"/>
    <property type="match status" value="1"/>
</dbReference>
<dbReference type="Proteomes" id="UP001597036">
    <property type="component" value="Unassembled WGS sequence"/>
</dbReference>
<dbReference type="SUPFAM" id="SSF52980">
    <property type="entry name" value="Restriction endonuclease-like"/>
    <property type="match status" value="1"/>
</dbReference>
<evidence type="ECO:0000313" key="3">
    <source>
        <dbReference type="EMBL" id="MFD0704822.1"/>
    </source>
</evidence>
<gene>
    <name evidence="3" type="ORF">ACFQY8_03555</name>
</gene>
<dbReference type="EMBL" id="JBHTHQ010000021">
    <property type="protein sequence ID" value="MFD0704822.1"/>
    <property type="molecule type" value="Genomic_DNA"/>
</dbReference>
<dbReference type="InterPro" id="IPR011856">
    <property type="entry name" value="tRNA_endonuc-like_dom_sf"/>
</dbReference>
<protein>
    <recommendedName>
        <fullName evidence="2">UPF0102 protein ACFQY8_03555</fullName>
    </recommendedName>
</protein>
<dbReference type="Gene3D" id="3.40.1350.10">
    <property type="match status" value="1"/>
</dbReference>
<dbReference type="NCBIfam" id="NF009150">
    <property type="entry name" value="PRK12497.1-3"/>
    <property type="match status" value="1"/>
</dbReference>
<dbReference type="PANTHER" id="PTHR34039">
    <property type="entry name" value="UPF0102 PROTEIN YRAN"/>
    <property type="match status" value="1"/>
</dbReference>
<dbReference type="InterPro" id="IPR003509">
    <property type="entry name" value="UPF0102_YraN-like"/>
</dbReference>
<dbReference type="CDD" id="cd20736">
    <property type="entry name" value="PoNe_Nuclease"/>
    <property type="match status" value="1"/>
</dbReference>
<sequence>MNTSAVSLTRTIDSLPTHSSSQISSVRRIPSRRAHSQALGAFGEDYACEYLTKQGWTIIERNWHCRYGEIDIIARCPEPSGTTDSLLVFVEVKTRTSQAYGTGLESIDASKQQHLRKAAILWLSSQKMEADSSPTLVRFDAIELAVRGLHVTQLTHVRRIL</sequence>
<name>A0ABW2Y9R5_9BIFI</name>
<comment type="caution">
    <text evidence="3">The sequence shown here is derived from an EMBL/GenBank/DDBJ whole genome shotgun (WGS) entry which is preliminary data.</text>
</comment>
<dbReference type="HAMAP" id="MF_00048">
    <property type="entry name" value="UPF0102"/>
    <property type="match status" value="1"/>
</dbReference>